<keyword evidence="3" id="KW-0378">Hydrolase</keyword>
<dbReference type="Gene3D" id="3.40.50.2300">
    <property type="match status" value="1"/>
</dbReference>
<feature type="active site" description="Nucleophile" evidence="5">
    <location>
        <position position="13"/>
    </location>
</feature>
<feature type="active site" description="Proton donor" evidence="5">
    <location>
        <position position="123"/>
    </location>
</feature>
<accession>A0A0P8Z8V0</accession>
<dbReference type="AlphaFoldDB" id="A0A0P8Z8V0"/>
<feature type="domain" description="Phosphotyrosine protein phosphatase I" evidence="6">
    <location>
        <begin position="1"/>
        <end position="149"/>
    </location>
</feature>
<dbReference type="PATRIC" id="fig|294.162.peg.5798"/>
<evidence type="ECO:0000256" key="4">
    <source>
        <dbReference type="ARBA" id="ARBA00022912"/>
    </source>
</evidence>
<evidence type="ECO:0000313" key="8">
    <source>
        <dbReference type="Proteomes" id="UP000050349"/>
    </source>
</evidence>
<keyword evidence="4" id="KW-0904">Protein phosphatase</keyword>
<name>A0A0P8Z8V0_PSEFL</name>
<feature type="active site" description="Nucleophile" evidence="5">
    <location>
        <position position="7"/>
    </location>
</feature>
<proteinExistence type="inferred from homology"/>
<dbReference type="Pfam" id="PF01451">
    <property type="entry name" value="LMWPc"/>
    <property type="match status" value="1"/>
</dbReference>
<dbReference type="RefSeq" id="WP_057400363.1">
    <property type="nucleotide sequence ID" value="NZ_LJXB01000092.1"/>
</dbReference>
<dbReference type="InterPro" id="IPR017867">
    <property type="entry name" value="Tyr_phospatase_low_mol_wt"/>
</dbReference>
<evidence type="ECO:0000256" key="3">
    <source>
        <dbReference type="ARBA" id="ARBA00022801"/>
    </source>
</evidence>
<dbReference type="CDD" id="cd16343">
    <property type="entry name" value="LMWPTP"/>
    <property type="match status" value="1"/>
</dbReference>
<dbReference type="GO" id="GO:0004725">
    <property type="term" value="F:protein tyrosine phosphatase activity"/>
    <property type="evidence" value="ECO:0007669"/>
    <property type="project" value="UniProtKB-EC"/>
</dbReference>
<dbReference type="InterPro" id="IPR050438">
    <property type="entry name" value="LMW_PTPase"/>
</dbReference>
<dbReference type="PANTHER" id="PTHR11717:SF7">
    <property type="entry name" value="LOW MOLECULAR WEIGHT PHOSPHOTYROSINE PROTEIN PHOSPHATASE"/>
    <property type="match status" value="1"/>
</dbReference>
<evidence type="ECO:0000256" key="5">
    <source>
        <dbReference type="PIRSR" id="PIRSR617867-1"/>
    </source>
</evidence>
<dbReference type="Proteomes" id="UP000050349">
    <property type="component" value="Unassembled WGS sequence"/>
</dbReference>
<dbReference type="SMART" id="SM00226">
    <property type="entry name" value="LMWPc"/>
    <property type="match status" value="1"/>
</dbReference>
<evidence type="ECO:0000259" key="6">
    <source>
        <dbReference type="SMART" id="SM00226"/>
    </source>
</evidence>
<dbReference type="PANTHER" id="PTHR11717">
    <property type="entry name" value="LOW MOLECULAR WEIGHT PROTEIN TYROSINE PHOSPHATASE"/>
    <property type="match status" value="1"/>
</dbReference>
<protein>
    <recommendedName>
        <fullName evidence="2">protein-tyrosine-phosphatase</fullName>
        <ecNumber evidence="2">3.1.3.48</ecNumber>
    </recommendedName>
</protein>
<reference evidence="7 8" key="1">
    <citation type="submission" date="2015-09" db="EMBL/GenBank/DDBJ databases">
        <authorList>
            <person name="Jackson K.R."/>
            <person name="Lunt B.L."/>
            <person name="Fisher J.N.B."/>
            <person name="Gardner A.V."/>
            <person name="Bailey M.E."/>
            <person name="Deus L.M."/>
            <person name="Earl A.S."/>
            <person name="Gibby P.D."/>
            <person name="Hartmann K.A."/>
            <person name="Liu J.E."/>
            <person name="Manci A.M."/>
            <person name="Nielsen D.A."/>
            <person name="Solomon M.B."/>
            <person name="Breakwell D.P."/>
            <person name="Burnett S.H."/>
            <person name="Grose J.H."/>
        </authorList>
    </citation>
    <scope>NUCLEOTIDE SEQUENCE [LARGE SCALE GENOMIC DNA]</scope>
    <source>
        <strain evidence="7 8">S613</strain>
    </source>
</reference>
<dbReference type="InterPro" id="IPR036196">
    <property type="entry name" value="Ptyr_pPase_sf"/>
</dbReference>
<dbReference type="OrthoDB" id="9784339at2"/>
<evidence type="ECO:0000256" key="2">
    <source>
        <dbReference type="ARBA" id="ARBA00013064"/>
    </source>
</evidence>
<dbReference type="EMBL" id="LJXB01000092">
    <property type="protein sequence ID" value="KPU53020.1"/>
    <property type="molecule type" value="Genomic_DNA"/>
</dbReference>
<dbReference type="InterPro" id="IPR023485">
    <property type="entry name" value="Ptyr_pPase"/>
</dbReference>
<comment type="caution">
    <text evidence="7">The sequence shown here is derived from an EMBL/GenBank/DDBJ whole genome shotgun (WGS) entry which is preliminary data.</text>
</comment>
<evidence type="ECO:0000256" key="1">
    <source>
        <dbReference type="ARBA" id="ARBA00011063"/>
    </source>
</evidence>
<evidence type="ECO:0000313" key="7">
    <source>
        <dbReference type="EMBL" id="KPU53020.1"/>
    </source>
</evidence>
<organism evidence="7 8">
    <name type="scientific">Pseudomonas fluorescens</name>
    <dbReference type="NCBI Taxonomy" id="294"/>
    <lineage>
        <taxon>Bacteria</taxon>
        <taxon>Pseudomonadati</taxon>
        <taxon>Pseudomonadota</taxon>
        <taxon>Gammaproteobacteria</taxon>
        <taxon>Pseudomonadales</taxon>
        <taxon>Pseudomonadaceae</taxon>
        <taxon>Pseudomonas</taxon>
    </lineage>
</organism>
<sequence length="154" mass="17148">MRVLFVCLGNICRSPTAEGVLRHKLREAGLADQVEVASAGTGDWHVGKAPDTRSQAAAKLRGYDLSAQRARQVTRADFATYDLILAMDNSNLRHLKALQPAQGKAELDLFLRRYQSQIDEVPDPYYDGEQGFEQVLDLIEHASDLLVIELKGRL</sequence>
<comment type="similarity">
    <text evidence="1">Belongs to the low molecular weight phosphotyrosine protein phosphatase family.</text>
</comment>
<dbReference type="EC" id="3.1.3.48" evidence="2"/>
<dbReference type="FunFam" id="3.40.50.2300:FF:000113">
    <property type="entry name" value="Low molecular weight protein-tyrosine-phosphatase"/>
    <property type="match status" value="1"/>
</dbReference>
<dbReference type="PRINTS" id="PR00719">
    <property type="entry name" value="LMWPTPASE"/>
</dbReference>
<gene>
    <name evidence="7" type="ORF">AN403_841</name>
</gene>
<dbReference type="SUPFAM" id="SSF52788">
    <property type="entry name" value="Phosphotyrosine protein phosphatases I"/>
    <property type="match status" value="1"/>
</dbReference>